<evidence type="ECO:0000313" key="2">
    <source>
        <dbReference type="Proteomes" id="UP000658278"/>
    </source>
</evidence>
<accession>A0A934RCI6</accession>
<proteinExistence type="predicted"/>
<gene>
    <name evidence="1" type="ORF">JIN81_09305</name>
</gene>
<comment type="caution">
    <text evidence="1">The sequence shown here is derived from an EMBL/GenBank/DDBJ whole genome shotgun (WGS) entry which is preliminary data.</text>
</comment>
<evidence type="ECO:0000313" key="1">
    <source>
        <dbReference type="EMBL" id="MBK1827218.1"/>
    </source>
</evidence>
<name>A0A934RCI6_9BACT</name>
<dbReference type="EMBL" id="JAENII010000006">
    <property type="protein sequence ID" value="MBK1827218.1"/>
    <property type="molecule type" value="Genomic_DNA"/>
</dbReference>
<organism evidence="1 2">
    <name type="scientific">Haloferula rosea</name>
    <dbReference type="NCBI Taxonomy" id="490093"/>
    <lineage>
        <taxon>Bacteria</taxon>
        <taxon>Pseudomonadati</taxon>
        <taxon>Verrucomicrobiota</taxon>
        <taxon>Verrucomicrobiia</taxon>
        <taxon>Verrucomicrobiales</taxon>
        <taxon>Verrucomicrobiaceae</taxon>
        <taxon>Haloferula</taxon>
    </lineage>
</organism>
<sequence length="340" mass="35611">MNVCARLLSMLTLPLAAESLPVTLQIEAGGGSEIYYYTGGGQAYTDSAVSGLIEVEIGLNPLDARPETLEFVDGSVFYSESETVYSPNQLPKVEELRFTTMNLQGPLMTLTPGAAVSETGLLDNADHTQGFTSGTLRTEYRALFFNDWVTLFDATRDYSLEPEVRPFEGSNRITSEAVEGAGSVLTETLEIRYENVAGGEPVVVWLGATSLTVVTIGGFVASSEVEVPSAGLRQWRVDGGGSPGWQDVGGTSAVIYALGCDPGTTEVPLDLNLSDASASLTLPAAGSRLPVRIETSVDLDGWIPAPLAGGGLVVPAGSTGVVEVDLPSGGRGFVRVVALD</sequence>
<reference evidence="1" key="1">
    <citation type="submission" date="2021-01" db="EMBL/GenBank/DDBJ databases">
        <title>Modified the classification status of verrucomicrobia.</title>
        <authorList>
            <person name="Feng X."/>
        </authorList>
    </citation>
    <scope>NUCLEOTIDE SEQUENCE</scope>
    <source>
        <strain evidence="1">KCTC 22201</strain>
    </source>
</reference>
<protein>
    <submittedName>
        <fullName evidence="1">Uncharacterized protein</fullName>
    </submittedName>
</protein>
<keyword evidence="2" id="KW-1185">Reference proteome</keyword>
<dbReference type="RefSeq" id="WP_200278669.1">
    <property type="nucleotide sequence ID" value="NZ_JAENII010000006.1"/>
</dbReference>
<dbReference type="AlphaFoldDB" id="A0A934RCI6"/>
<dbReference type="Proteomes" id="UP000658278">
    <property type="component" value="Unassembled WGS sequence"/>
</dbReference>